<feature type="domain" description="CAF17 C-terminal" evidence="5">
    <location>
        <begin position="230"/>
        <end position="301"/>
    </location>
</feature>
<keyword evidence="3" id="KW-0496">Mitochondrion</keyword>
<dbReference type="InterPro" id="IPR018785">
    <property type="entry name" value="CDPF1_dom"/>
</dbReference>
<evidence type="ECO:0000259" key="5">
    <source>
        <dbReference type="Pfam" id="PF25455"/>
    </source>
</evidence>
<dbReference type="InterPro" id="IPR027266">
    <property type="entry name" value="TrmE/GcvT-like"/>
</dbReference>
<protein>
    <recommendedName>
        <fullName evidence="8">Cysteine-rich DPF motif domain-containing protein 1</fullName>
    </recommendedName>
</protein>
<dbReference type="PANTHER" id="PTHR22602">
    <property type="entry name" value="TRANSFERASE CAF17, MITOCHONDRIAL-RELATED"/>
    <property type="match status" value="1"/>
</dbReference>
<accession>A0A1B0GPW5</accession>
<organism evidence="6 7">
    <name type="scientific">Phlebotomus papatasi</name>
    <name type="common">Sandfly</name>
    <dbReference type="NCBI Taxonomy" id="29031"/>
    <lineage>
        <taxon>Eukaryota</taxon>
        <taxon>Metazoa</taxon>
        <taxon>Ecdysozoa</taxon>
        <taxon>Arthropoda</taxon>
        <taxon>Hexapoda</taxon>
        <taxon>Insecta</taxon>
        <taxon>Pterygota</taxon>
        <taxon>Neoptera</taxon>
        <taxon>Endopterygota</taxon>
        <taxon>Diptera</taxon>
        <taxon>Nematocera</taxon>
        <taxon>Psychodoidea</taxon>
        <taxon>Psychodidae</taxon>
        <taxon>Phlebotomus</taxon>
        <taxon>Phlebotomus</taxon>
    </lineage>
</organism>
<dbReference type="InterPro" id="IPR057460">
    <property type="entry name" value="CAF17_C"/>
</dbReference>
<keyword evidence="7" id="KW-1185">Reference proteome</keyword>
<dbReference type="AlphaFoldDB" id="A0A1B0GPW5"/>
<evidence type="ECO:0000313" key="7">
    <source>
        <dbReference type="Proteomes" id="UP000092462"/>
    </source>
</evidence>
<dbReference type="Pfam" id="PF25455">
    <property type="entry name" value="Beta-barrel_CAF17_C"/>
    <property type="match status" value="1"/>
</dbReference>
<comment type="subcellular location">
    <subcellularLocation>
        <location evidence="1">Mitochondrion</location>
    </subcellularLocation>
</comment>
<evidence type="ECO:0000256" key="1">
    <source>
        <dbReference type="ARBA" id="ARBA00004173"/>
    </source>
</evidence>
<feature type="domain" description="Cysteine-rich DPF motif" evidence="4">
    <location>
        <begin position="336"/>
        <end position="436"/>
    </location>
</feature>
<keyword evidence="2" id="KW-0809">Transit peptide</keyword>
<evidence type="ECO:0000256" key="3">
    <source>
        <dbReference type="ARBA" id="ARBA00023128"/>
    </source>
</evidence>
<dbReference type="PANTHER" id="PTHR22602:SF0">
    <property type="entry name" value="TRANSFERASE CAF17, MITOCHONDRIAL-RELATED"/>
    <property type="match status" value="1"/>
</dbReference>
<dbReference type="Gene3D" id="3.30.1360.120">
    <property type="entry name" value="Probable tRNA modification gtpase trme, domain 1"/>
    <property type="match status" value="1"/>
</dbReference>
<dbReference type="NCBIfam" id="TIGR03317">
    <property type="entry name" value="ygfZ_signature"/>
    <property type="match status" value="1"/>
</dbReference>
<dbReference type="Pfam" id="PF10170">
    <property type="entry name" value="C6_DPF"/>
    <property type="match status" value="1"/>
</dbReference>
<dbReference type="EMBL" id="AJVK01064286">
    <property type="status" value="NOT_ANNOTATED_CDS"/>
    <property type="molecule type" value="Genomic_DNA"/>
</dbReference>
<dbReference type="SUPFAM" id="SSF103025">
    <property type="entry name" value="Folate-binding domain"/>
    <property type="match status" value="1"/>
</dbReference>
<evidence type="ECO:0008006" key="8">
    <source>
        <dbReference type="Google" id="ProtNLM"/>
    </source>
</evidence>
<evidence type="ECO:0000256" key="2">
    <source>
        <dbReference type="ARBA" id="ARBA00022946"/>
    </source>
</evidence>
<dbReference type="VEuPathDB" id="VectorBase:PPAPM1_010119"/>
<name>A0A1B0GPW5_PHLPP</name>
<dbReference type="VEuPathDB" id="VectorBase:PPAI008257"/>
<dbReference type="VEuPathDB" id="VectorBase:PPAPM1_009223"/>
<dbReference type="EnsemblMetazoa" id="PPAI008257-RA">
    <property type="protein sequence ID" value="PPAI008257-PA"/>
    <property type="gene ID" value="PPAI008257"/>
</dbReference>
<sequence length="443" mass="49704">YFSGTHSTNFLLENLKNRAIIRVSGTESSTFLQGLITNDIRHLDHGGPGMFAMVLNKAGRILYDTLIYRSTPETFLVECDRDILPELRKHLLIFRVRKKISIDSLDSEMNVWVVFKANGPTGEIGMEKSPGEVIICQDPRLRDLGCRILASKSLDSGQICQSLGQCSVVEDTYRSFRYGLGVGEGIIDLPPTKCFPLEANCDYLHGLSVHKGCYLGQEFTARTYHTGVVRKRLMPVSTGGEIPDKPDVTVESDEGKNLGKLRGVAGKNALALLRIDPALSAKKILIRGKEVTTKKPSWWPQEVPKEKPSHGFMEEENVDKATKERKRPEEKPRIPFSCSVCSMSEKCDYFGKNPPFARKIQLTEDSYVMVDPFSPPVLDSRGKSAERFLILGAECCDCKRVVCRGSECSFFYTATFCTECVRKRLKEFPLEVQTKIRKQLQAA</sequence>
<reference evidence="6" key="1">
    <citation type="submission" date="2022-08" db="UniProtKB">
        <authorList>
            <consortium name="EnsemblMetazoa"/>
        </authorList>
    </citation>
    <scope>IDENTIFICATION</scope>
    <source>
        <strain evidence="6">Israel</strain>
    </source>
</reference>
<dbReference type="PRINTS" id="PR01995">
    <property type="entry name" value="UPF0595"/>
</dbReference>
<proteinExistence type="predicted"/>
<dbReference type="InterPro" id="IPR045179">
    <property type="entry name" value="YgfZ/GcvT"/>
</dbReference>
<evidence type="ECO:0000259" key="4">
    <source>
        <dbReference type="Pfam" id="PF10170"/>
    </source>
</evidence>
<dbReference type="GO" id="GO:0016226">
    <property type="term" value="P:iron-sulfur cluster assembly"/>
    <property type="evidence" value="ECO:0007669"/>
    <property type="project" value="TreeGrafter"/>
</dbReference>
<evidence type="ECO:0000313" key="6">
    <source>
        <dbReference type="EnsemblMetazoa" id="PPAI008257-PA"/>
    </source>
</evidence>
<dbReference type="InterPro" id="IPR017703">
    <property type="entry name" value="YgfZ/GCV_T_CS"/>
</dbReference>
<dbReference type="Proteomes" id="UP000092462">
    <property type="component" value="Unassembled WGS sequence"/>
</dbReference>
<dbReference type="GO" id="GO:0005759">
    <property type="term" value="C:mitochondrial matrix"/>
    <property type="evidence" value="ECO:0007669"/>
    <property type="project" value="TreeGrafter"/>
</dbReference>